<proteinExistence type="predicted"/>
<name>A0A5C1A4Y4_9BACT</name>
<keyword evidence="2" id="KW-1185">Reference proteome</keyword>
<sequence length="73" mass="8010">MTAEAIFAEALALPADQRAKLAEQLRHSLPTQDAPPRAGDLPKGVPVIGRGQGMLVEYIDDDEHLEHFAEYMP</sequence>
<organism evidence="1 2">
    <name type="scientific">Limnoglobus roseus</name>
    <dbReference type="NCBI Taxonomy" id="2598579"/>
    <lineage>
        <taxon>Bacteria</taxon>
        <taxon>Pseudomonadati</taxon>
        <taxon>Planctomycetota</taxon>
        <taxon>Planctomycetia</taxon>
        <taxon>Gemmatales</taxon>
        <taxon>Gemmataceae</taxon>
        <taxon>Limnoglobus</taxon>
    </lineage>
</organism>
<evidence type="ECO:0008006" key="3">
    <source>
        <dbReference type="Google" id="ProtNLM"/>
    </source>
</evidence>
<dbReference type="RefSeq" id="WP_149108430.1">
    <property type="nucleotide sequence ID" value="NZ_CP042425.1"/>
</dbReference>
<dbReference type="EMBL" id="CP042425">
    <property type="protein sequence ID" value="QEL13457.1"/>
    <property type="molecule type" value="Genomic_DNA"/>
</dbReference>
<dbReference type="KEGG" id="lrs:PX52LOC_00314"/>
<dbReference type="OrthoDB" id="288655at2"/>
<evidence type="ECO:0000313" key="1">
    <source>
        <dbReference type="EMBL" id="QEL13457.1"/>
    </source>
</evidence>
<reference evidence="2" key="1">
    <citation type="submission" date="2019-08" db="EMBL/GenBank/DDBJ databases">
        <title>Limnoglobus roseus gen. nov., sp. nov., a novel freshwater planctomycete with a giant genome from the family Gemmataceae.</title>
        <authorList>
            <person name="Kulichevskaya I.S."/>
            <person name="Naumoff D.G."/>
            <person name="Miroshnikov K."/>
            <person name="Ivanova A."/>
            <person name="Philippov D.A."/>
            <person name="Hakobyan A."/>
            <person name="Rijpstra I.C."/>
            <person name="Sinninghe Damste J.S."/>
            <person name="Liesack W."/>
            <person name="Dedysh S.N."/>
        </authorList>
    </citation>
    <scope>NUCLEOTIDE SEQUENCE [LARGE SCALE GENOMIC DNA]</scope>
    <source>
        <strain evidence="2">PX52</strain>
    </source>
</reference>
<dbReference type="AlphaFoldDB" id="A0A5C1A4Y4"/>
<dbReference type="Proteomes" id="UP000324974">
    <property type="component" value="Chromosome"/>
</dbReference>
<protein>
    <recommendedName>
        <fullName evidence="3">DUF2281 domain-containing protein</fullName>
    </recommendedName>
</protein>
<accession>A0A5C1A4Y4</accession>
<evidence type="ECO:0000313" key="2">
    <source>
        <dbReference type="Proteomes" id="UP000324974"/>
    </source>
</evidence>
<gene>
    <name evidence="1" type="ORF">PX52LOC_00314</name>
</gene>